<dbReference type="CDD" id="cd01450">
    <property type="entry name" value="vWFA_subfamily_ECM"/>
    <property type="match status" value="1"/>
</dbReference>
<keyword evidence="2" id="KW-1185">Reference proteome</keyword>
<evidence type="ECO:0000313" key="2">
    <source>
        <dbReference type="Proteomes" id="UP000036681"/>
    </source>
</evidence>
<dbReference type="Pfam" id="PF00092">
    <property type="entry name" value="VWA"/>
    <property type="match status" value="2"/>
</dbReference>
<dbReference type="PROSITE" id="PS50234">
    <property type="entry name" value="VWFA"/>
    <property type="match status" value="2"/>
</dbReference>
<feature type="domain" description="VWFA" evidence="1">
    <location>
        <begin position="182"/>
        <end position="297"/>
    </location>
</feature>
<evidence type="ECO:0000259" key="1">
    <source>
        <dbReference type="PROSITE" id="PS50234"/>
    </source>
</evidence>
<dbReference type="InterPro" id="IPR002035">
    <property type="entry name" value="VWF_A"/>
</dbReference>
<dbReference type="CDD" id="cd00198">
    <property type="entry name" value="vWFA"/>
    <property type="match status" value="1"/>
</dbReference>
<organism evidence="2 3">
    <name type="scientific">Ascaris lumbricoides</name>
    <name type="common">Giant roundworm</name>
    <dbReference type="NCBI Taxonomy" id="6252"/>
    <lineage>
        <taxon>Eukaryota</taxon>
        <taxon>Metazoa</taxon>
        <taxon>Ecdysozoa</taxon>
        <taxon>Nematoda</taxon>
        <taxon>Chromadorea</taxon>
        <taxon>Rhabditida</taxon>
        <taxon>Spirurina</taxon>
        <taxon>Ascaridomorpha</taxon>
        <taxon>Ascaridoidea</taxon>
        <taxon>Ascarididae</taxon>
        <taxon>Ascaris</taxon>
    </lineage>
</organism>
<evidence type="ECO:0000313" key="3">
    <source>
        <dbReference type="WBParaSite" id="ALUE_0002128301-mRNA-1"/>
    </source>
</evidence>
<dbReference type="Gene3D" id="3.40.50.410">
    <property type="entry name" value="von Willebrand factor, type A domain"/>
    <property type="match status" value="2"/>
</dbReference>
<accession>A0A0M3IRA5</accession>
<dbReference type="InterPro" id="IPR050525">
    <property type="entry name" value="ECM_Assembly_Org"/>
</dbReference>
<protein>
    <submittedName>
        <fullName evidence="3">VWFA domain-containing protein</fullName>
    </submittedName>
</protein>
<feature type="domain" description="VWFA" evidence="1">
    <location>
        <begin position="1"/>
        <end position="126"/>
    </location>
</feature>
<dbReference type="AlphaFoldDB" id="A0A0M3IRA5"/>
<dbReference type="WBParaSite" id="ALUE_0002128301-mRNA-1">
    <property type="protein sequence ID" value="ALUE_0002128301-mRNA-1"/>
    <property type="gene ID" value="ALUE_0002128301"/>
</dbReference>
<dbReference type="SUPFAM" id="SSF53300">
    <property type="entry name" value="vWA-like"/>
    <property type="match status" value="2"/>
</dbReference>
<dbReference type="InterPro" id="IPR036465">
    <property type="entry name" value="vWFA_dom_sf"/>
</dbReference>
<dbReference type="Proteomes" id="UP000036681">
    <property type="component" value="Unplaced"/>
</dbReference>
<name>A0A0M3IRA5_ASCLU</name>
<proteinExistence type="predicted"/>
<reference evidence="3" key="1">
    <citation type="submission" date="2017-02" db="UniProtKB">
        <authorList>
            <consortium name="WormBaseParasite"/>
        </authorList>
    </citation>
    <scope>IDENTIFICATION</scope>
</reference>
<dbReference type="PANTHER" id="PTHR24020:SF84">
    <property type="entry name" value="VWFA DOMAIN-CONTAINING PROTEIN"/>
    <property type="match status" value="1"/>
</dbReference>
<dbReference type="PANTHER" id="PTHR24020">
    <property type="entry name" value="COLLAGEN ALPHA"/>
    <property type="match status" value="1"/>
</dbReference>
<dbReference type="PRINTS" id="PR00453">
    <property type="entry name" value="VWFADOMAIN"/>
</dbReference>
<sequence length="297" mass="32996">MKLSSIKRPYRSCCLEVLEALLQIEHIGGSTSAVSGVNLAVDEIKKAGRSNARHMVVLISDGNSQDTWDKVLEAADRLRAIDADVYAVTVSHDYYFQQLELYTGNKWLVYIDARIRQFLDEAEKSVAQCSGPIIPASTPPPREQIGTTLLPLDEKKTLEEAVESVSFSSPEEAQRCREDPVDVIIILDTSTSVEKEFYAEKEFALDLIKGRISVALIQFAGTAKLQFGFGEQKTRGDVLYELERVEHTGGQTSLVSAANIAIQQINQKHRPDARLVIVFVTDGNSQDLWQVVQVGDR</sequence>